<dbReference type="Proteomes" id="UP000310314">
    <property type="component" value="Unassembled WGS sequence"/>
</dbReference>
<dbReference type="GO" id="GO:0009279">
    <property type="term" value="C:cell outer membrane"/>
    <property type="evidence" value="ECO:0007669"/>
    <property type="project" value="UniProtKB-SubCell"/>
</dbReference>
<feature type="domain" description="TonB-dependent receptor plug" evidence="3">
    <location>
        <begin position="146"/>
        <end position="212"/>
    </location>
</feature>
<dbReference type="InterPro" id="IPR037066">
    <property type="entry name" value="Plug_dom_sf"/>
</dbReference>
<dbReference type="EMBL" id="VATY01000003">
    <property type="protein sequence ID" value="TMM56069.1"/>
    <property type="molecule type" value="Genomic_DNA"/>
</dbReference>
<comment type="caution">
    <text evidence="4">The sequence shown here is derived from an EMBL/GenBank/DDBJ whole genome shotgun (WGS) entry which is preliminary data.</text>
</comment>
<dbReference type="OrthoDB" id="982809at2"/>
<reference evidence="4 5" key="1">
    <citation type="submission" date="2019-05" db="EMBL/GenBank/DDBJ databases">
        <authorList>
            <person name="Zhang J.-Y."/>
            <person name="Feg X."/>
            <person name="Du Z.-J."/>
        </authorList>
    </citation>
    <scope>NUCLEOTIDE SEQUENCE [LARGE SCALE GENOMIC DNA]</scope>
    <source>
        <strain evidence="4 5">RZ26</strain>
    </source>
</reference>
<accession>A0A5S3PNJ9</accession>
<dbReference type="SUPFAM" id="SSF56935">
    <property type="entry name" value="Porins"/>
    <property type="match status" value="1"/>
</dbReference>
<evidence type="ECO:0000256" key="1">
    <source>
        <dbReference type="PROSITE-ProRule" id="PRU01360"/>
    </source>
</evidence>
<feature type="chain" id="PRO_5024467855" description="TonB-dependent receptor plug domain-containing protein" evidence="2">
    <location>
        <begin position="22"/>
        <end position="218"/>
    </location>
</feature>
<dbReference type="Pfam" id="PF07715">
    <property type="entry name" value="Plug"/>
    <property type="match status" value="1"/>
</dbReference>
<gene>
    <name evidence="4" type="ORF">FEE95_15660</name>
</gene>
<dbReference type="PROSITE" id="PS52016">
    <property type="entry name" value="TONB_DEPENDENT_REC_3"/>
    <property type="match status" value="1"/>
</dbReference>
<protein>
    <recommendedName>
        <fullName evidence="3">TonB-dependent receptor plug domain-containing protein</fullName>
    </recommendedName>
</protein>
<keyword evidence="1" id="KW-0998">Cell outer membrane</keyword>
<keyword evidence="1" id="KW-0472">Membrane</keyword>
<organism evidence="4 5">
    <name type="scientific">Maribacter algarum</name>
    <name type="common">ex Zhang et al. 2020</name>
    <dbReference type="NCBI Taxonomy" id="2578118"/>
    <lineage>
        <taxon>Bacteria</taxon>
        <taxon>Pseudomonadati</taxon>
        <taxon>Bacteroidota</taxon>
        <taxon>Flavobacteriia</taxon>
        <taxon>Flavobacteriales</taxon>
        <taxon>Flavobacteriaceae</taxon>
        <taxon>Maribacter</taxon>
    </lineage>
</organism>
<keyword evidence="1" id="KW-1134">Transmembrane beta strand</keyword>
<name>A0A5S3PNJ9_9FLAO</name>
<evidence type="ECO:0000313" key="5">
    <source>
        <dbReference type="Proteomes" id="UP000310314"/>
    </source>
</evidence>
<keyword evidence="1" id="KW-0812">Transmembrane</keyword>
<dbReference type="InterPro" id="IPR008969">
    <property type="entry name" value="CarboxyPept-like_regulatory"/>
</dbReference>
<evidence type="ECO:0000259" key="3">
    <source>
        <dbReference type="Pfam" id="PF07715"/>
    </source>
</evidence>
<keyword evidence="2" id="KW-0732">Signal</keyword>
<sequence length="218" mass="24172">MKGKILIFILFTFLSNSVAIAQNDNLKTVKVKGLVTNAQGVPIKKGDVFVDSLKTGVRTNKRGEYKLRVPVKSNFISIYSEEYGIQTMVYNGEGIVNFAFPEKGEVKTKNELSKLGYIFDVEAFRNMGKKSFSEYTDIFQIIREKFSGVRIEGNTIYVRGIISLDGNQTPLFVVDGNYVNSIANINPDELKSIDLLKGEEASIYGARGAAGVFVISLK</sequence>
<dbReference type="SUPFAM" id="SSF49464">
    <property type="entry name" value="Carboxypeptidase regulatory domain-like"/>
    <property type="match status" value="1"/>
</dbReference>
<dbReference type="AlphaFoldDB" id="A0A5S3PNJ9"/>
<proteinExistence type="inferred from homology"/>
<dbReference type="Gene3D" id="2.170.130.10">
    <property type="entry name" value="TonB-dependent receptor, plug domain"/>
    <property type="match status" value="1"/>
</dbReference>
<keyword evidence="1" id="KW-0813">Transport</keyword>
<dbReference type="InterPro" id="IPR039426">
    <property type="entry name" value="TonB-dep_rcpt-like"/>
</dbReference>
<keyword evidence="5" id="KW-1185">Reference proteome</keyword>
<feature type="signal peptide" evidence="2">
    <location>
        <begin position="1"/>
        <end position="21"/>
    </location>
</feature>
<evidence type="ECO:0000313" key="4">
    <source>
        <dbReference type="EMBL" id="TMM56069.1"/>
    </source>
</evidence>
<comment type="similarity">
    <text evidence="1">Belongs to the TonB-dependent receptor family.</text>
</comment>
<dbReference type="InterPro" id="IPR012910">
    <property type="entry name" value="Plug_dom"/>
</dbReference>
<dbReference type="RefSeq" id="WP_138658936.1">
    <property type="nucleotide sequence ID" value="NZ_VATY01000003.1"/>
</dbReference>
<comment type="subcellular location">
    <subcellularLocation>
        <location evidence="1">Cell outer membrane</location>
        <topology evidence="1">Multi-pass membrane protein</topology>
    </subcellularLocation>
</comment>
<evidence type="ECO:0000256" key="2">
    <source>
        <dbReference type="SAM" id="SignalP"/>
    </source>
</evidence>
<dbReference type="Gene3D" id="2.60.40.1120">
    <property type="entry name" value="Carboxypeptidase-like, regulatory domain"/>
    <property type="match status" value="1"/>
</dbReference>